<evidence type="ECO:0000256" key="4">
    <source>
        <dbReference type="ARBA" id="ARBA00022917"/>
    </source>
</evidence>
<dbReference type="SUPFAM" id="SSF52156">
    <property type="entry name" value="Initiation factor IF2/eIF5b, domain 3"/>
    <property type="match status" value="1"/>
</dbReference>
<dbReference type="FunFam" id="3.40.50.10050:FF:000001">
    <property type="entry name" value="Translation initiation factor IF-2"/>
    <property type="match status" value="1"/>
</dbReference>
<dbReference type="GO" id="GO:0003743">
    <property type="term" value="F:translation initiation factor activity"/>
    <property type="evidence" value="ECO:0007669"/>
    <property type="project" value="UniProtKB-KW"/>
</dbReference>
<feature type="domain" description="Translation initiation factor IF- 2" evidence="7">
    <location>
        <begin position="221"/>
        <end position="322"/>
    </location>
</feature>
<organism evidence="9">
    <name type="scientific">Cacopsylla melanoneura</name>
    <dbReference type="NCBI Taxonomy" id="428564"/>
    <lineage>
        <taxon>Eukaryota</taxon>
        <taxon>Metazoa</taxon>
        <taxon>Ecdysozoa</taxon>
        <taxon>Arthropoda</taxon>
        <taxon>Hexapoda</taxon>
        <taxon>Insecta</taxon>
        <taxon>Pterygota</taxon>
        <taxon>Neoptera</taxon>
        <taxon>Paraneoptera</taxon>
        <taxon>Hemiptera</taxon>
        <taxon>Sternorrhyncha</taxon>
        <taxon>Psylloidea</taxon>
        <taxon>Psyllidae</taxon>
        <taxon>Psyllinae</taxon>
        <taxon>Cacopsylla</taxon>
    </lineage>
</organism>
<dbReference type="EMBL" id="HBUF01561301">
    <property type="protein sequence ID" value="CAG6762472.1"/>
    <property type="molecule type" value="Transcribed_RNA"/>
</dbReference>
<evidence type="ECO:0000256" key="1">
    <source>
        <dbReference type="ARBA" id="ARBA00007733"/>
    </source>
</evidence>
<proteinExistence type="inferred from homology"/>
<evidence type="ECO:0000256" key="6">
    <source>
        <dbReference type="SAM" id="MobiDB-lite"/>
    </source>
</evidence>
<evidence type="ECO:0000256" key="2">
    <source>
        <dbReference type="ARBA" id="ARBA00022540"/>
    </source>
</evidence>
<protein>
    <submittedName>
        <fullName evidence="9">Translation initiation factor IF-2, mitochondrial</fullName>
    </submittedName>
</protein>
<keyword evidence="2 9" id="KW-0396">Initiation factor</keyword>
<reference evidence="9" key="1">
    <citation type="submission" date="2021-05" db="EMBL/GenBank/DDBJ databases">
        <authorList>
            <person name="Alioto T."/>
            <person name="Alioto T."/>
            <person name="Gomez Garrido J."/>
        </authorList>
    </citation>
    <scope>NUCLEOTIDE SEQUENCE</scope>
</reference>
<dbReference type="InterPro" id="IPR053905">
    <property type="entry name" value="EF-G-like_DII"/>
</dbReference>
<evidence type="ECO:0000256" key="3">
    <source>
        <dbReference type="ARBA" id="ARBA00022741"/>
    </source>
</evidence>
<feature type="domain" description="Elongation factor G-like" evidence="8">
    <location>
        <begin position="77"/>
        <end position="155"/>
    </location>
</feature>
<dbReference type="PANTHER" id="PTHR43381:SF20">
    <property type="entry name" value="TRANSLATION INITIATION FACTOR IF-2, MITOCHONDRIAL"/>
    <property type="match status" value="1"/>
</dbReference>
<evidence type="ECO:0000256" key="5">
    <source>
        <dbReference type="ARBA" id="ARBA00023134"/>
    </source>
</evidence>
<keyword evidence="3" id="KW-0547">Nucleotide-binding</keyword>
<keyword evidence="4" id="KW-0648">Protein biosynthesis</keyword>
<dbReference type="Pfam" id="PF11987">
    <property type="entry name" value="IF-2"/>
    <property type="match status" value="1"/>
</dbReference>
<dbReference type="Gene3D" id="2.40.30.10">
    <property type="entry name" value="Translation factors"/>
    <property type="match status" value="2"/>
</dbReference>
<dbReference type="CDD" id="cd03702">
    <property type="entry name" value="IF2_mtIF2_II"/>
    <property type="match status" value="1"/>
</dbReference>
<name>A0A8D8YTF0_9HEMI</name>
<dbReference type="InterPro" id="IPR023115">
    <property type="entry name" value="TIF_IF2_dom3"/>
</dbReference>
<evidence type="ECO:0000259" key="7">
    <source>
        <dbReference type="Pfam" id="PF11987"/>
    </source>
</evidence>
<dbReference type="FunFam" id="2.40.30.10:FF:000008">
    <property type="entry name" value="Translation initiation factor IF-2"/>
    <property type="match status" value="1"/>
</dbReference>
<dbReference type="GO" id="GO:0005525">
    <property type="term" value="F:GTP binding"/>
    <property type="evidence" value="ECO:0007669"/>
    <property type="project" value="UniProtKB-KW"/>
</dbReference>
<accession>A0A8D8YTF0</accession>
<dbReference type="InterPro" id="IPR015760">
    <property type="entry name" value="TIF_IF2"/>
</dbReference>
<dbReference type="Gene3D" id="3.40.50.10050">
    <property type="entry name" value="Translation initiation factor IF- 2, domain 3"/>
    <property type="match status" value="1"/>
</dbReference>
<dbReference type="PANTHER" id="PTHR43381">
    <property type="entry name" value="TRANSLATION INITIATION FACTOR IF-2-RELATED"/>
    <property type="match status" value="1"/>
</dbReference>
<dbReference type="SUPFAM" id="SSF50447">
    <property type="entry name" value="Translation proteins"/>
    <property type="match status" value="2"/>
</dbReference>
<evidence type="ECO:0000313" key="9">
    <source>
        <dbReference type="EMBL" id="CAG6734809.1"/>
    </source>
</evidence>
<sequence>MMGLWNKLSSLYAWPEKQKERTKKMLLSQNIAVEDLGGEVQAIPISALQGTNVDLLTEAILAQAELMHLSADPGGLVEGTIVESSFDVHRGKLATALIQRGTLKKGAVIVAGQAWAKVRAMFDASRTPLQQAPPSTPVEILGWKELPSAGDLLLQVETERRANEVMRVREARASREKQIQSLPEIEAKQREHEAQYKPKLQEKRRLGRKKAPRIKGLQREKEIREDSGEPRLNILIKGDVDGSVEALLDVFDTYTSALCRLDIVHYGVGQVSESDVELANMFKAIIYTFNTTLHTNAKSSAEDLAVTVKQFNVIYKLVDDIKQEINARLPHTFAEEVLGEANVLQMFLITDGKKKIPVAGCRCTKGVLKRNALYKLVRRGEVLFEGKLDSMKHLKEEVSSIKKEVECGLMLDDHGVEFQAGDTLVCFEKFKVPQVTDWKPPGF</sequence>
<comment type="similarity">
    <text evidence="1">Belongs to the TRAFAC class translation factor GTPase superfamily. Classic translation factor GTPase family. IF-2 subfamily.</text>
</comment>
<dbReference type="Pfam" id="PF22042">
    <property type="entry name" value="EF-G_D2"/>
    <property type="match status" value="1"/>
</dbReference>
<dbReference type="InterPro" id="IPR009000">
    <property type="entry name" value="Transl_B-barrel_sf"/>
</dbReference>
<dbReference type="GO" id="GO:0005737">
    <property type="term" value="C:cytoplasm"/>
    <property type="evidence" value="ECO:0007669"/>
    <property type="project" value="TreeGrafter"/>
</dbReference>
<feature type="region of interest" description="Disordered" evidence="6">
    <location>
        <begin position="203"/>
        <end position="223"/>
    </location>
</feature>
<dbReference type="EMBL" id="HBUF01220631">
    <property type="protein sequence ID" value="CAG6669257.1"/>
    <property type="molecule type" value="Transcribed_RNA"/>
</dbReference>
<dbReference type="AlphaFoldDB" id="A0A8D8YTF0"/>
<dbReference type="InterPro" id="IPR036925">
    <property type="entry name" value="TIF_IF2_dom3_sf"/>
</dbReference>
<dbReference type="InterPro" id="IPR044145">
    <property type="entry name" value="IF2_II"/>
</dbReference>
<evidence type="ECO:0000259" key="8">
    <source>
        <dbReference type="Pfam" id="PF22042"/>
    </source>
</evidence>
<dbReference type="EMBL" id="HBUF01393833">
    <property type="protein sequence ID" value="CAG6734809.1"/>
    <property type="molecule type" value="Transcribed_RNA"/>
</dbReference>
<keyword evidence="5" id="KW-0342">GTP-binding</keyword>
<dbReference type="FunFam" id="2.40.30.10:FF:000007">
    <property type="entry name" value="Translation initiation factor IF-2"/>
    <property type="match status" value="1"/>
</dbReference>